<reference evidence="3" key="1">
    <citation type="journal article" date="2019" name="Int. J. Syst. Evol. Microbiol.">
        <title>The Global Catalogue of Microorganisms (GCM) 10K type strain sequencing project: providing services to taxonomists for standard genome sequencing and annotation.</title>
        <authorList>
            <consortium name="The Broad Institute Genomics Platform"/>
            <consortium name="The Broad Institute Genome Sequencing Center for Infectious Disease"/>
            <person name="Wu L."/>
            <person name="Ma J."/>
        </authorList>
    </citation>
    <scope>NUCLEOTIDE SEQUENCE [LARGE SCALE GENOMIC DNA]</scope>
    <source>
        <strain evidence="3">CGMCC 4.7367</strain>
    </source>
</reference>
<protein>
    <recommendedName>
        <fullName evidence="1">HTH cro/C1-type domain-containing protein</fullName>
    </recommendedName>
</protein>
<name>A0ABQ3MSN5_9PSEU</name>
<dbReference type="InterPro" id="IPR001387">
    <property type="entry name" value="Cro/C1-type_HTH"/>
</dbReference>
<gene>
    <name evidence="2" type="ORF">GCM10017774_76810</name>
</gene>
<dbReference type="CDD" id="cd00093">
    <property type="entry name" value="HTH_XRE"/>
    <property type="match status" value="1"/>
</dbReference>
<organism evidence="2 3">
    <name type="scientific">Lentzea cavernae</name>
    <dbReference type="NCBI Taxonomy" id="2020703"/>
    <lineage>
        <taxon>Bacteria</taxon>
        <taxon>Bacillati</taxon>
        <taxon>Actinomycetota</taxon>
        <taxon>Actinomycetes</taxon>
        <taxon>Pseudonocardiales</taxon>
        <taxon>Pseudonocardiaceae</taxon>
        <taxon>Lentzea</taxon>
    </lineage>
</organism>
<dbReference type="SMART" id="SM00530">
    <property type="entry name" value="HTH_XRE"/>
    <property type="match status" value="1"/>
</dbReference>
<dbReference type="Gene3D" id="1.10.260.40">
    <property type="entry name" value="lambda repressor-like DNA-binding domains"/>
    <property type="match status" value="1"/>
</dbReference>
<dbReference type="RefSeq" id="WP_191304322.1">
    <property type="nucleotide sequence ID" value="NZ_BNAR01000018.1"/>
</dbReference>
<evidence type="ECO:0000313" key="2">
    <source>
        <dbReference type="EMBL" id="GHH57394.1"/>
    </source>
</evidence>
<keyword evidence="3" id="KW-1185">Reference proteome</keyword>
<dbReference type="EMBL" id="BNAR01000018">
    <property type="protein sequence ID" value="GHH57394.1"/>
    <property type="molecule type" value="Genomic_DNA"/>
</dbReference>
<accession>A0ABQ3MSN5</accession>
<dbReference type="Proteomes" id="UP000605568">
    <property type="component" value="Unassembled WGS sequence"/>
</dbReference>
<dbReference type="SUPFAM" id="SSF47413">
    <property type="entry name" value="lambda repressor-like DNA-binding domains"/>
    <property type="match status" value="1"/>
</dbReference>
<dbReference type="InterPro" id="IPR010982">
    <property type="entry name" value="Lambda_DNA-bd_dom_sf"/>
</dbReference>
<proteinExistence type="predicted"/>
<sequence>MRVASMRLIVRPRLIRQLMDVHGLTIRGVAEQVGTSKTTIEQIRDGQRIDTDAGVAARLEQVLRVEPLSLFCRIRESLAPEADAADVRESDAA</sequence>
<comment type="caution">
    <text evidence="2">The sequence shown here is derived from an EMBL/GenBank/DDBJ whole genome shotgun (WGS) entry which is preliminary data.</text>
</comment>
<evidence type="ECO:0000313" key="3">
    <source>
        <dbReference type="Proteomes" id="UP000605568"/>
    </source>
</evidence>
<feature type="domain" description="HTH cro/C1-type" evidence="1">
    <location>
        <begin position="15"/>
        <end position="71"/>
    </location>
</feature>
<evidence type="ECO:0000259" key="1">
    <source>
        <dbReference type="PROSITE" id="PS50943"/>
    </source>
</evidence>
<dbReference type="PROSITE" id="PS50943">
    <property type="entry name" value="HTH_CROC1"/>
    <property type="match status" value="1"/>
</dbReference>